<accession>A0ABD5UWN9</accession>
<evidence type="ECO:0000256" key="2">
    <source>
        <dbReference type="ARBA" id="ARBA00023270"/>
    </source>
</evidence>
<evidence type="ECO:0000256" key="1">
    <source>
        <dbReference type="ARBA" id="ARBA00023239"/>
    </source>
</evidence>
<sequence length="294" mass="31063">MSLVGIIPPLVTPIEADGEAIDAEALSAYVESLDPHVHGLFPCGSTGEFPSLTREQRRTVVEIVSDASADDTPILAGCGGTSVGGVIDHVRDAADAGADAAVVVTPYYFSGSKRGLRSFFEGVADEAPLPIVLYNIPAYTGRTLPVELVSELAEHRTVAGIKDSSGDLGYHHRVLASTPSSFAVLQGTSHLAAAALDLGCDGVTPGVANVFPEEMVRIYDRHRAGEREDALELMERFVHPLTDAISTMPTAPAFKRLLALAGHDVGPPLPPLSPLSRDDAATLEREYEAIVETM</sequence>
<dbReference type="Gene3D" id="3.20.20.70">
    <property type="entry name" value="Aldolase class I"/>
    <property type="match status" value="1"/>
</dbReference>
<feature type="active site" description="Proton donor/acceptor" evidence="3">
    <location>
        <position position="134"/>
    </location>
</feature>
<dbReference type="EMBL" id="JBHSXL010000014">
    <property type="protein sequence ID" value="MFC6893834.1"/>
    <property type="molecule type" value="Genomic_DNA"/>
</dbReference>
<dbReference type="InterPro" id="IPR002220">
    <property type="entry name" value="DapA-like"/>
</dbReference>
<gene>
    <name evidence="5" type="ORF">ACFQE9_14655</name>
</gene>
<dbReference type="Proteomes" id="UP001596296">
    <property type="component" value="Unassembled WGS sequence"/>
</dbReference>
<evidence type="ECO:0000313" key="6">
    <source>
        <dbReference type="Proteomes" id="UP001596296"/>
    </source>
</evidence>
<dbReference type="PANTHER" id="PTHR12128:SF66">
    <property type="entry name" value="4-HYDROXY-2-OXOGLUTARATE ALDOLASE, MITOCHONDRIAL"/>
    <property type="match status" value="1"/>
</dbReference>
<evidence type="ECO:0000313" key="5">
    <source>
        <dbReference type="EMBL" id="MFC6893834.1"/>
    </source>
</evidence>
<proteinExistence type="predicted"/>
<dbReference type="PROSITE" id="PS00665">
    <property type="entry name" value="DHDPS_1"/>
    <property type="match status" value="1"/>
</dbReference>
<dbReference type="RefSeq" id="WP_379746356.1">
    <property type="nucleotide sequence ID" value="NZ_JBHSVN010000001.1"/>
</dbReference>
<dbReference type="SUPFAM" id="SSF51569">
    <property type="entry name" value="Aldolase"/>
    <property type="match status" value="1"/>
</dbReference>
<evidence type="ECO:0000256" key="4">
    <source>
        <dbReference type="PIRSR" id="PIRSR001365-2"/>
    </source>
</evidence>
<dbReference type="InterPro" id="IPR020625">
    <property type="entry name" value="Schiff_base-form_aldolases_AS"/>
</dbReference>
<keyword evidence="2" id="KW-0704">Schiff base</keyword>
<dbReference type="PRINTS" id="PR00146">
    <property type="entry name" value="DHPICSNTHASE"/>
</dbReference>
<keyword evidence="6" id="KW-1185">Reference proteome</keyword>
<dbReference type="InterPro" id="IPR020624">
    <property type="entry name" value="Schiff_base-form_aldolases_CS"/>
</dbReference>
<dbReference type="InterPro" id="IPR013785">
    <property type="entry name" value="Aldolase_TIM"/>
</dbReference>
<organism evidence="5 6">
    <name type="scientific">Halopenitus salinus</name>
    <dbReference type="NCBI Taxonomy" id="1198295"/>
    <lineage>
        <taxon>Archaea</taxon>
        <taxon>Methanobacteriati</taxon>
        <taxon>Methanobacteriota</taxon>
        <taxon>Stenosarchaea group</taxon>
        <taxon>Halobacteria</taxon>
        <taxon>Halobacteriales</taxon>
        <taxon>Haloferacaceae</taxon>
        <taxon>Halopenitus</taxon>
    </lineage>
</organism>
<dbReference type="GO" id="GO:0008675">
    <property type="term" value="F:2-dehydro-3-deoxy-phosphogluconate aldolase activity"/>
    <property type="evidence" value="ECO:0007669"/>
    <property type="project" value="UniProtKB-ARBA"/>
</dbReference>
<dbReference type="PROSITE" id="PS00666">
    <property type="entry name" value="DHDPS_2"/>
    <property type="match status" value="1"/>
</dbReference>
<protein>
    <submittedName>
        <fullName evidence="5">Dihydrodipicolinate synthase family protein</fullName>
    </submittedName>
</protein>
<dbReference type="PANTHER" id="PTHR12128">
    <property type="entry name" value="DIHYDRODIPICOLINATE SYNTHASE"/>
    <property type="match status" value="1"/>
</dbReference>
<dbReference type="AlphaFoldDB" id="A0ABD5UWN9"/>
<reference evidence="5 6" key="1">
    <citation type="journal article" date="2019" name="Int. J. Syst. Evol. Microbiol.">
        <title>The Global Catalogue of Microorganisms (GCM) 10K type strain sequencing project: providing services to taxonomists for standard genome sequencing and annotation.</title>
        <authorList>
            <consortium name="The Broad Institute Genomics Platform"/>
            <consortium name="The Broad Institute Genome Sequencing Center for Infectious Disease"/>
            <person name="Wu L."/>
            <person name="Ma J."/>
        </authorList>
    </citation>
    <scope>NUCLEOTIDE SEQUENCE [LARGE SCALE GENOMIC DNA]</scope>
    <source>
        <strain evidence="5 6">SKJ47</strain>
    </source>
</reference>
<name>A0ABD5UWN9_9EURY</name>
<feature type="active site" description="Schiff-base intermediate with substrate" evidence="3">
    <location>
        <position position="162"/>
    </location>
</feature>
<evidence type="ECO:0000256" key="3">
    <source>
        <dbReference type="PIRSR" id="PIRSR001365-1"/>
    </source>
</evidence>
<comment type="caution">
    <text evidence="5">The sequence shown here is derived from an EMBL/GenBank/DDBJ whole genome shotgun (WGS) entry which is preliminary data.</text>
</comment>
<dbReference type="GO" id="GO:0044281">
    <property type="term" value="P:small molecule metabolic process"/>
    <property type="evidence" value="ECO:0007669"/>
    <property type="project" value="UniProtKB-ARBA"/>
</dbReference>
<dbReference type="PIRSF" id="PIRSF001365">
    <property type="entry name" value="DHDPS"/>
    <property type="match status" value="1"/>
</dbReference>
<keyword evidence="1" id="KW-0456">Lyase</keyword>
<dbReference type="CDD" id="cd00408">
    <property type="entry name" value="DHDPS-like"/>
    <property type="match status" value="1"/>
</dbReference>
<feature type="binding site" evidence="4">
    <location>
        <position position="46"/>
    </location>
    <ligand>
        <name>pyruvate</name>
        <dbReference type="ChEBI" id="CHEBI:15361"/>
    </ligand>
</feature>
<dbReference type="SMART" id="SM01130">
    <property type="entry name" value="DHDPS"/>
    <property type="match status" value="1"/>
</dbReference>
<dbReference type="Pfam" id="PF00701">
    <property type="entry name" value="DHDPS"/>
    <property type="match status" value="1"/>
</dbReference>